<dbReference type="InterPro" id="IPR046342">
    <property type="entry name" value="CBS_dom_sf"/>
</dbReference>
<proteinExistence type="inferred from homology"/>
<protein>
    <recommendedName>
        <fullName evidence="14">Zinc metalloprotease</fullName>
    </recommendedName>
</protein>
<evidence type="ECO:0000256" key="17">
    <source>
        <dbReference type="PROSITE-ProRule" id="PRU00703"/>
    </source>
</evidence>
<organism evidence="19 20">
    <name type="scientific">Micromonospora halophytica</name>
    <dbReference type="NCBI Taxonomy" id="47864"/>
    <lineage>
        <taxon>Bacteria</taxon>
        <taxon>Bacillati</taxon>
        <taxon>Actinomycetota</taxon>
        <taxon>Actinomycetes</taxon>
        <taxon>Micromonosporales</taxon>
        <taxon>Micromonosporaceae</taxon>
        <taxon>Micromonospora</taxon>
    </lineage>
</organism>
<dbReference type="InterPro" id="IPR000644">
    <property type="entry name" value="CBS_dom"/>
</dbReference>
<dbReference type="RefSeq" id="WP_091291791.1">
    <property type="nucleotide sequence ID" value="NZ_FMDN01000002.1"/>
</dbReference>
<keyword evidence="11 14" id="KW-0482">Metalloprotease</keyword>
<comment type="subcellular location">
    <subcellularLocation>
        <location evidence="1 14">Cell membrane</location>
        <topology evidence="1 14">Multi-pass membrane protein</topology>
    </subcellularLocation>
</comment>
<dbReference type="OrthoDB" id="9781963at2"/>
<evidence type="ECO:0000256" key="11">
    <source>
        <dbReference type="ARBA" id="ARBA00023049"/>
    </source>
</evidence>
<name>A0A1C5H0W0_9ACTN</name>
<dbReference type="SMART" id="SM00116">
    <property type="entry name" value="CBS"/>
    <property type="match status" value="2"/>
</dbReference>
<dbReference type="SUPFAM" id="SSF54631">
    <property type="entry name" value="CBS-domain pair"/>
    <property type="match status" value="1"/>
</dbReference>
<evidence type="ECO:0000256" key="10">
    <source>
        <dbReference type="ARBA" id="ARBA00022989"/>
    </source>
</evidence>
<dbReference type="Pfam" id="PF00571">
    <property type="entry name" value="CBS"/>
    <property type="match status" value="2"/>
</dbReference>
<keyword evidence="20" id="KW-1185">Reference proteome</keyword>
<evidence type="ECO:0000256" key="3">
    <source>
        <dbReference type="ARBA" id="ARBA00022475"/>
    </source>
</evidence>
<dbReference type="STRING" id="47864.GA0070560_102437"/>
<evidence type="ECO:0000313" key="20">
    <source>
        <dbReference type="Proteomes" id="UP000199408"/>
    </source>
</evidence>
<dbReference type="GO" id="GO:0046872">
    <property type="term" value="F:metal ion binding"/>
    <property type="evidence" value="ECO:0007669"/>
    <property type="project" value="UniProtKB-UniRule"/>
</dbReference>
<dbReference type="Proteomes" id="UP000199408">
    <property type="component" value="Unassembled WGS sequence"/>
</dbReference>
<feature type="transmembrane region" description="Helical" evidence="14">
    <location>
        <begin position="115"/>
        <end position="138"/>
    </location>
</feature>
<evidence type="ECO:0000256" key="5">
    <source>
        <dbReference type="ARBA" id="ARBA00022692"/>
    </source>
</evidence>
<keyword evidence="13 14" id="KW-0472">Membrane</keyword>
<evidence type="ECO:0000259" key="18">
    <source>
        <dbReference type="PROSITE" id="PS51371"/>
    </source>
</evidence>
<evidence type="ECO:0000256" key="6">
    <source>
        <dbReference type="ARBA" id="ARBA00022723"/>
    </source>
</evidence>
<feature type="transmembrane region" description="Helical" evidence="14">
    <location>
        <begin position="144"/>
        <end position="165"/>
    </location>
</feature>
<dbReference type="InterPro" id="IPR008915">
    <property type="entry name" value="Peptidase_M50"/>
</dbReference>
<feature type="active site" evidence="15">
    <location>
        <position position="68"/>
    </location>
</feature>
<comment type="cofactor">
    <cofactor evidence="14 16">
        <name>Zn(2+)</name>
        <dbReference type="ChEBI" id="CHEBI:29105"/>
    </cofactor>
    <text evidence="14 16">Binds 1 zinc ion per subunit.</text>
</comment>
<accession>A0A1C5H0W0</accession>
<evidence type="ECO:0000256" key="8">
    <source>
        <dbReference type="ARBA" id="ARBA00022801"/>
    </source>
</evidence>
<dbReference type="GO" id="GO:0008237">
    <property type="term" value="F:metallopeptidase activity"/>
    <property type="evidence" value="ECO:0007669"/>
    <property type="project" value="UniProtKB-UniRule"/>
</dbReference>
<dbReference type="PROSITE" id="PS51371">
    <property type="entry name" value="CBS"/>
    <property type="match status" value="1"/>
</dbReference>
<evidence type="ECO:0000256" key="9">
    <source>
        <dbReference type="ARBA" id="ARBA00022833"/>
    </source>
</evidence>
<keyword evidence="6 14" id="KW-0479">Metal-binding</keyword>
<dbReference type="AlphaFoldDB" id="A0A1C5H0W0"/>
<keyword evidence="3 14" id="KW-1003">Cell membrane</keyword>
<keyword evidence="7" id="KW-0677">Repeat</keyword>
<dbReference type="EMBL" id="FMDN01000002">
    <property type="protein sequence ID" value="SCG39640.1"/>
    <property type="molecule type" value="Genomic_DNA"/>
</dbReference>
<evidence type="ECO:0000256" key="12">
    <source>
        <dbReference type="ARBA" id="ARBA00023122"/>
    </source>
</evidence>
<feature type="transmembrane region" description="Helical" evidence="14">
    <location>
        <begin position="12"/>
        <end position="34"/>
    </location>
</feature>
<dbReference type="PANTHER" id="PTHR39188:SF3">
    <property type="entry name" value="STAGE IV SPORULATION PROTEIN FB"/>
    <property type="match status" value="1"/>
</dbReference>
<keyword evidence="4 14" id="KW-0645">Protease</keyword>
<dbReference type="GO" id="GO:0006508">
    <property type="term" value="P:proteolysis"/>
    <property type="evidence" value="ECO:0007669"/>
    <property type="project" value="UniProtKB-KW"/>
</dbReference>
<evidence type="ECO:0000256" key="15">
    <source>
        <dbReference type="PIRSR" id="PIRSR006404-1"/>
    </source>
</evidence>
<evidence type="ECO:0000256" key="14">
    <source>
        <dbReference type="PIRNR" id="PIRNR006404"/>
    </source>
</evidence>
<keyword evidence="12 17" id="KW-0129">CBS domain</keyword>
<dbReference type="InterPro" id="IPR016483">
    <property type="entry name" value="UCP006404_Pept_M50_CBS"/>
</dbReference>
<comment type="similarity">
    <text evidence="2 14">Belongs to the peptidase M50B family.</text>
</comment>
<dbReference type="Pfam" id="PF02163">
    <property type="entry name" value="Peptidase_M50"/>
    <property type="match status" value="2"/>
</dbReference>
<feature type="transmembrane region" description="Helical" evidence="14">
    <location>
        <begin position="212"/>
        <end position="232"/>
    </location>
</feature>
<evidence type="ECO:0000256" key="2">
    <source>
        <dbReference type="ARBA" id="ARBA00007931"/>
    </source>
</evidence>
<feature type="domain" description="CBS" evidence="18">
    <location>
        <begin position="252"/>
        <end position="308"/>
    </location>
</feature>
<reference evidence="20" key="1">
    <citation type="submission" date="2016-06" db="EMBL/GenBank/DDBJ databases">
        <authorList>
            <person name="Varghese N."/>
        </authorList>
    </citation>
    <scope>NUCLEOTIDE SEQUENCE [LARGE SCALE GENOMIC DNA]</scope>
    <source>
        <strain evidence="20">DSM 43171</strain>
    </source>
</reference>
<evidence type="ECO:0000256" key="7">
    <source>
        <dbReference type="ARBA" id="ARBA00022737"/>
    </source>
</evidence>
<feature type="transmembrane region" description="Helical" evidence="14">
    <location>
        <begin position="46"/>
        <end position="67"/>
    </location>
</feature>
<feature type="binding site" evidence="16">
    <location>
        <position position="166"/>
    </location>
    <ligand>
        <name>Zn(2+)</name>
        <dbReference type="ChEBI" id="CHEBI:29105"/>
        <note>catalytic</note>
    </ligand>
</feature>
<dbReference type="CDD" id="cd06164">
    <property type="entry name" value="S2P-M50_SpoIVFB_CBS"/>
    <property type="match status" value="1"/>
</dbReference>
<keyword evidence="10 14" id="KW-1133">Transmembrane helix</keyword>
<dbReference type="PANTHER" id="PTHR39188">
    <property type="entry name" value="MEMBRANE-ASSOCIATED ZINC METALLOPROTEASE M50B"/>
    <property type="match status" value="1"/>
</dbReference>
<dbReference type="GO" id="GO:0005886">
    <property type="term" value="C:plasma membrane"/>
    <property type="evidence" value="ECO:0007669"/>
    <property type="project" value="UniProtKB-SubCell"/>
</dbReference>
<evidence type="ECO:0000256" key="4">
    <source>
        <dbReference type="ARBA" id="ARBA00022670"/>
    </source>
</evidence>
<keyword evidence="8 14" id="KW-0378">Hydrolase</keyword>
<gene>
    <name evidence="19" type="ORF">GA0070560_102437</name>
</gene>
<feature type="transmembrane region" description="Helical" evidence="14">
    <location>
        <begin position="185"/>
        <end position="206"/>
    </location>
</feature>
<evidence type="ECO:0000256" key="13">
    <source>
        <dbReference type="ARBA" id="ARBA00023136"/>
    </source>
</evidence>
<evidence type="ECO:0000256" key="1">
    <source>
        <dbReference type="ARBA" id="ARBA00004651"/>
    </source>
</evidence>
<dbReference type="PIRSF" id="PIRSF006404">
    <property type="entry name" value="UCP006404_Pept_M50_CBS"/>
    <property type="match status" value="1"/>
</dbReference>
<keyword evidence="9 14" id="KW-0862">Zinc</keyword>
<keyword evidence="5 14" id="KW-0812">Transmembrane</keyword>
<evidence type="ECO:0000256" key="16">
    <source>
        <dbReference type="PIRSR" id="PIRSR006404-2"/>
    </source>
</evidence>
<sequence length="380" mass="40130">MRASFRIGRIAGVPVGVNWSVLVIFILIAWGLSANHFPRAYPDRPVAAYVAAGLAAAVVFFLGLLAHEVSHAVVAKRNGLQVEGITLWLFGGVAELRGEAPNPGAELRIAGVGPLVSLLLGFFFGGIALVLTLAGVGGLLLGSLAWLAGINVLLAVFNVLPAAPLDGGRLLRAAVWKATGDRTKASVVAARAGWVLGALLIGLGLFQFLVGFGVGGLWLALIGWFLIGAAGVEERQARMGSALAGVRVADVMTPQPQTASAEMTVADFVDHYLFAYRHSALPLTENDRPVGLVTLDRVRGIPADRRATTTLAEVSCRAEDLVLARPEEQLNDLLPRLSECADGRALVVVDQRLVGIVSPSDISRAVQRGSLRHQSTTDRR</sequence>
<feature type="binding site" evidence="16">
    <location>
        <position position="71"/>
    </location>
    <ligand>
        <name>Zn(2+)</name>
        <dbReference type="ChEBI" id="CHEBI:29105"/>
        <note>catalytic</note>
    </ligand>
</feature>
<evidence type="ECO:0000313" key="19">
    <source>
        <dbReference type="EMBL" id="SCG39640.1"/>
    </source>
</evidence>
<feature type="binding site" evidence="16">
    <location>
        <position position="67"/>
    </location>
    <ligand>
        <name>Zn(2+)</name>
        <dbReference type="ChEBI" id="CHEBI:29105"/>
        <note>catalytic</note>
    </ligand>
</feature>
<dbReference type="Gene3D" id="3.10.580.10">
    <property type="entry name" value="CBS-domain"/>
    <property type="match status" value="1"/>
</dbReference>